<sequence length="233" mass="26288">MIIAVFSLGQFVSSKLDVLKTGFQEWFASQKKDDKEAAVSGEDVWKWMAANLAPLRIGAITLKQFCDQFNAHFKVNMSFSDFGKIFNSMCTLDKTSLERVAKFKEFLDKHDDVKFVLVSHTNYPHLHYILSQLQKSIPGGEAAIISDEKWSADERILFAPSMTSKCTEHPDTLKYALKKLKVGEDDLVISFLNTIKEFAHPDFKYVDPGKELEKVVETVEGALKLKSAVTLSV</sequence>
<dbReference type="OrthoDB" id="5636286at2"/>
<reference evidence="1 2" key="1">
    <citation type="submission" date="2015-11" db="EMBL/GenBank/DDBJ databases">
        <title>Genomic analysis of 38 Legionella species identifies large and diverse effector repertoires.</title>
        <authorList>
            <person name="Burstein D."/>
            <person name="Amaro F."/>
            <person name="Zusman T."/>
            <person name="Lifshitz Z."/>
            <person name="Cohen O."/>
            <person name="Gilbert J.A."/>
            <person name="Pupko T."/>
            <person name="Shuman H.A."/>
            <person name="Segal G."/>
        </authorList>
    </citation>
    <scope>NUCLEOTIDE SEQUENCE [LARGE SCALE GENOMIC DNA]</scope>
    <source>
        <strain evidence="1 2">IMVS3376</strain>
    </source>
</reference>
<gene>
    <name evidence="1" type="ORF">Lste_1433</name>
</gene>
<organism evidence="1 2">
    <name type="scientific">Legionella steelei</name>
    <dbReference type="NCBI Taxonomy" id="947033"/>
    <lineage>
        <taxon>Bacteria</taxon>
        <taxon>Pseudomonadati</taxon>
        <taxon>Pseudomonadota</taxon>
        <taxon>Gammaproteobacteria</taxon>
        <taxon>Legionellales</taxon>
        <taxon>Legionellaceae</taxon>
        <taxon>Legionella</taxon>
    </lineage>
</organism>
<dbReference type="PATRIC" id="fig|947033.5.peg.1525"/>
<keyword evidence="2" id="KW-1185">Reference proteome</keyword>
<dbReference type="AlphaFoldDB" id="A0A0W0ZHI1"/>
<dbReference type="Gene3D" id="3.40.50.1000">
    <property type="entry name" value="HAD superfamily/HAD-like"/>
    <property type="match status" value="1"/>
</dbReference>
<dbReference type="Gene3D" id="1.10.150.240">
    <property type="entry name" value="Putative phosphatase, domain 2"/>
    <property type="match status" value="1"/>
</dbReference>
<evidence type="ECO:0000313" key="1">
    <source>
        <dbReference type="EMBL" id="KTD68275.1"/>
    </source>
</evidence>
<dbReference type="EMBL" id="LNYY01000019">
    <property type="protein sequence ID" value="KTD68275.1"/>
    <property type="molecule type" value="Genomic_DNA"/>
</dbReference>
<evidence type="ECO:0000313" key="2">
    <source>
        <dbReference type="Proteomes" id="UP000054926"/>
    </source>
</evidence>
<dbReference type="InterPro" id="IPR023198">
    <property type="entry name" value="PGP-like_dom2"/>
</dbReference>
<name>A0A0W0ZHI1_9GAMM</name>
<dbReference type="RefSeq" id="WP_058510386.1">
    <property type="nucleotide sequence ID" value="NZ_DAIOMV010000001.1"/>
</dbReference>
<proteinExistence type="predicted"/>
<comment type="caution">
    <text evidence="1">The sequence shown here is derived from an EMBL/GenBank/DDBJ whole genome shotgun (WGS) entry which is preliminary data.</text>
</comment>
<accession>A0A0W0ZHI1</accession>
<dbReference type="InterPro" id="IPR023214">
    <property type="entry name" value="HAD_sf"/>
</dbReference>
<dbReference type="Proteomes" id="UP000054926">
    <property type="component" value="Unassembled WGS sequence"/>
</dbReference>
<protein>
    <submittedName>
        <fullName evidence="1">Uncharacterized protein</fullName>
    </submittedName>
</protein>